<dbReference type="EMBL" id="CP075546">
    <property type="protein sequence ID" value="QVV89571.1"/>
    <property type="molecule type" value="Genomic_DNA"/>
</dbReference>
<keyword evidence="1" id="KW-0547">Nucleotide-binding</keyword>
<dbReference type="GO" id="GO:0000166">
    <property type="term" value="F:nucleotide binding"/>
    <property type="evidence" value="ECO:0007669"/>
    <property type="project" value="UniProtKB-KW"/>
</dbReference>
<dbReference type="PROSITE" id="PS00892">
    <property type="entry name" value="HIT_1"/>
    <property type="match status" value="1"/>
</dbReference>
<dbReference type="InterPro" id="IPR052908">
    <property type="entry name" value="AP-4-A_phosphorylase"/>
</dbReference>
<dbReference type="RefSeq" id="WP_214420363.1">
    <property type="nucleotide sequence ID" value="NZ_CP075546.1"/>
</dbReference>
<dbReference type="PANTHER" id="PTHR42997">
    <property type="entry name" value="HIT FAMILY HYDROLASE"/>
    <property type="match status" value="1"/>
</dbReference>
<evidence type="ECO:0000256" key="1">
    <source>
        <dbReference type="ARBA" id="ARBA00022741"/>
    </source>
</evidence>
<name>A0A8E7B3A5_9EURY</name>
<dbReference type="Proteomes" id="UP000680656">
    <property type="component" value="Chromosome"/>
</dbReference>
<dbReference type="InterPro" id="IPR039383">
    <property type="entry name" value="FHIT"/>
</dbReference>
<keyword evidence="2" id="KW-0378">Hydrolase</keyword>
<proteinExistence type="predicted"/>
<feature type="domain" description="HIT" evidence="4">
    <location>
        <begin position="3"/>
        <end position="109"/>
    </location>
</feature>
<dbReference type="CDD" id="cd01275">
    <property type="entry name" value="FHIT"/>
    <property type="match status" value="1"/>
</dbReference>
<dbReference type="Gene3D" id="3.30.428.10">
    <property type="entry name" value="HIT-like"/>
    <property type="match status" value="1"/>
</dbReference>
<evidence type="ECO:0000256" key="2">
    <source>
        <dbReference type="ARBA" id="ARBA00022801"/>
    </source>
</evidence>
<evidence type="ECO:0000259" key="4">
    <source>
        <dbReference type="PROSITE" id="PS51084"/>
    </source>
</evidence>
<keyword evidence="6" id="KW-1185">Reference proteome</keyword>
<protein>
    <submittedName>
        <fullName evidence="5">HIT family protein</fullName>
    </submittedName>
</protein>
<dbReference type="GeneID" id="65096187"/>
<dbReference type="InterPro" id="IPR036265">
    <property type="entry name" value="HIT-like_sf"/>
</dbReference>
<feature type="short sequence motif" description="Histidine triad motif" evidence="3">
    <location>
        <begin position="94"/>
        <end position="98"/>
    </location>
</feature>
<evidence type="ECO:0000313" key="6">
    <source>
        <dbReference type="Proteomes" id="UP000680656"/>
    </source>
</evidence>
<evidence type="ECO:0000256" key="3">
    <source>
        <dbReference type="PROSITE-ProRule" id="PRU00464"/>
    </source>
</evidence>
<dbReference type="InterPro" id="IPR011146">
    <property type="entry name" value="HIT-like"/>
</dbReference>
<evidence type="ECO:0000313" key="5">
    <source>
        <dbReference type="EMBL" id="QVV89571.1"/>
    </source>
</evidence>
<organism evidence="5 6">
    <name type="scientific">Methanospirillum purgamenti</name>
    <dbReference type="NCBI Taxonomy" id="2834276"/>
    <lineage>
        <taxon>Archaea</taxon>
        <taxon>Methanobacteriati</taxon>
        <taxon>Methanobacteriota</taxon>
        <taxon>Stenosarchaea group</taxon>
        <taxon>Methanomicrobia</taxon>
        <taxon>Methanomicrobiales</taxon>
        <taxon>Methanospirillaceae</taxon>
        <taxon>Methanospirillum</taxon>
    </lineage>
</organism>
<dbReference type="GO" id="GO:0016787">
    <property type="term" value="F:hydrolase activity"/>
    <property type="evidence" value="ECO:0007669"/>
    <property type="project" value="UniProtKB-KW"/>
</dbReference>
<dbReference type="PANTHER" id="PTHR42997:SF1">
    <property type="entry name" value="AP-4-A PHOSPHORYLASE"/>
    <property type="match status" value="1"/>
</dbReference>
<sequence>MSISCVFCSPAKSEILFTNTVAYCRKDDYPVTPGHLLIIPYRHIASFFEVTEEEQVAMFDLVRVGRKYLETTYHPEGYNIAINDGSVAGQTVMHLHIHLIPRYPGDLEDPKAWVHQTLGVSKRMLELKDNPAPQNMMRGRDHR</sequence>
<accession>A0A8E7B3A5</accession>
<gene>
    <name evidence="5" type="ORF">KHC33_03345</name>
</gene>
<dbReference type="PROSITE" id="PS51084">
    <property type="entry name" value="HIT_2"/>
    <property type="match status" value="1"/>
</dbReference>
<dbReference type="AlphaFoldDB" id="A0A8E7B3A5"/>
<reference evidence="5 6" key="1">
    <citation type="submission" date="2021-05" db="EMBL/GenBank/DDBJ databases">
        <title>A novel Methanospirillum isolate from a pyrite-forming mixed culture.</title>
        <authorList>
            <person name="Bunk B."/>
            <person name="Sproer C."/>
            <person name="Spring S."/>
            <person name="Pester M."/>
        </authorList>
    </citation>
    <scope>NUCLEOTIDE SEQUENCE [LARGE SCALE GENOMIC DNA]</scope>
    <source>
        <strain evidence="5 6">J.3.6.1-F.2.7.3</strain>
    </source>
</reference>
<dbReference type="Pfam" id="PF01230">
    <property type="entry name" value="HIT"/>
    <property type="match status" value="1"/>
</dbReference>
<dbReference type="InterPro" id="IPR019808">
    <property type="entry name" value="Histidine_triad_CS"/>
</dbReference>
<dbReference type="SUPFAM" id="SSF54197">
    <property type="entry name" value="HIT-like"/>
    <property type="match status" value="1"/>
</dbReference>
<dbReference type="KEGG" id="mrtj:KHC33_03345"/>